<dbReference type="Gene3D" id="2.30.110.10">
    <property type="entry name" value="Electron Transport, Fmn-binding Protein, Chain A"/>
    <property type="match status" value="1"/>
</dbReference>
<organism evidence="1 2">
    <name type="scientific">Haloarchaeobius iranensis</name>
    <dbReference type="NCBI Taxonomy" id="996166"/>
    <lineage>
        <taxon>Archaea</taxon>
        <taxon>Methanobacteriati</taxon>
        <taxon>Methanobacteriota</taxon>
        <taxon>Stenosarchaea group</taxon>
        <taxon>Halobacteria</taxon>
        <taxon>Halobacteriales</taxon>
        <taxon>Halorubellaceae</taxon>
        <taxon>Haloarchaeobius</taxon>
    </lineage>
</organism>
<dbReference type="Pfam" id="PF12900">
    <property type="entry name" value="Pyridox_ox_2"/>
    <property type="match status" value="1"/>
</dbReference>
<dbReference type="STRING" id="996166.SAMN05192554_13115"/>
<dbReference type="SUPFAM" id="SSF50475">
    <property type="entry name" value="FMN-binding split barrel"/>
    <property type="match status" value="1"/>
</dbReference>
<keyword evidence="2" id="KW-1185">Reference proteome</keyword>
<sequence length="155" mass="16884">MTLERLAQYGVERMDDEAVRTFLTTQSVGILGLPAADAPVLLPLSFGFDGESTLYFTFVLGGDSEKQARAEQAEAATFLVYQADTAFTWQSARLTGRIEPVPADDLDAARDALSNAWRPTLFEQSTEGADVELYRFEVANWAAIKQAGLPPGFDG</sequence>
<evidence type="ECO:0008006" key="3">
    <source>
        <dbReference type="Google" id="ProtNLM"/>
    </source>
</evidence>
<evidence type="ECO:0000313" key="1">
    <source>
        <dbReference type="EMBL" id="SDN38211.1"/>
    </source>
</evidence>
<reference evidence="1 2" key="1">
    <citation type="submission" date="2016-10" db="EMBL/GenBank/DDBJ databases">
        <authorList>
            <person name="de Groot N.N."/>
        </authorList>
    </citation>
    <scope>NUCLEOTIDE SEQUENCE [LARGE SCALE GENOMIC DNA]</scope>
    <source>
        <strain evidence="2">EB21,IBRC-M 10013,KCTC 4048</strain>
    </source>
</reference>
<dbReference type="AlphaFoldDB" id="A0A1H0AY53"/>
<dbReference type="InterPro" id="IPR024747">
    <property type="entry name" value="Pyridox_Oxase-rel"/>
</dbReference>
<dbReference type="EMBL" id="FNIA01000031">
    <property type="protein sequence ID" value="SDN38211.1"/>
    <property type="molecule type" value="Genomic_DNA"/>
</dbReference>
<accession>A0A1H0AY53</accession>
<proteinExistence type="predicted"/>
<gene>
    <name evidence="1" type="ORF">SAMN05192554_13115</name>
</gene>
<dbReference type="RefSeq" id="WP_089736191.1">
    <property type="nucleotide sequence ID" value="NZ_FNIA01000031.1"/>
</dbReference>
<dbReference type="Proteomes" id="UP000199370">
    <property type="component" value="Unassembled WGS sequence"/>
</dbReference>
<evidence type="ECO:0000313" key="2">
    <source>
        <dbReference type="Proteomes" id="UP000199370"/>
    </source>
</evidence>
<dbReference type="InterPro" id="IPR012349">
    <property type="entry name" value="Split_barrel_FMN-bd"/>
</dbReference>
<dbReference type="OrthoDB" id="288110at2157"/>
<protein>
    <recommendedName>
        <fullName evidence="3">Pyridoxamine 5'-phosphate oxidase</fullName>
    </recommendedName>
</protein>
<name>A0A1H0AY53_9EURY</name>